<evidence type="ECO:0000256" key="7">
    <source>
        <dbReference type="SAM" id="MobiDB-lite"/>
    </source>
</evidence>
<dbReference type="Pfam" id="PF04082">
    <property type="entry name" value="Fungal_trans"/>
    <property type="match status" value="1"/>
</dbReference>
<dbReference type="GO" id="GO:0008270">
    <property type="term" value="F:zinc ion binding"/>
    <property type="evidence" value="ECO:0007669"/>
    <property type="project" value="InterPro"/>
</dbReference>
<feature type="domain" description="Zn(2)-C6 fungal-type" evidence="8">
    <location>
        <begin position="26"/>
        <end position="58"/>
    </location>
</feature>
<dbReference type="Proteomes" id="UP000054321">
    <property type="component" value="Unassembled WGS sequence"/>
</dbReference>
<evidence type="ECO:0000256" key="3">
    <source>
        <dbReference type="ARBA" id="ARBA00023015"/>
    </source>
</evidence>
<dbReference type="InterPro" id="IPR036864">
    <property type="entry name" value="Zn2-C6_fun-type_DNA-bd_sf"/>
</dbReference>
<keyword evidence="1" id="KW-0479">Metal-binding</keyword>
<dbReference type="SMART" id="SM00066">
    <property type="entry name" value="GAL4"/>
    <property type="match status" value="1"/>
</dbReference>
<evidence type="ECO:0000313" key="10">
    <source>
        <dbReference type="Proteomes" id="UP000054321"/>
    </source>
</evidence>
<sequence>MSDNALLSSSNELTGTGLKRRRKIWSCQECRRRKLQCDRTLPVCSRCIRAGKPENCIYIDDVDMAAVARAVPTDLQHGTLHGRFNPGGPMVVPTEDVVASYTLKNLVQRVEQLEAAQPHEPMVAEQTSNSSIPAPTPGSAITGTGSGRNGRETTMFLGTAFRTKFSGSTHSGLLIGRIPGFPEFMTESFERFPAMNLARKQIHKLENLTNLAEENPQGIRERQLRALLPPKQESDQLVQVFIDSFDCVYHVLHLPNFRIEYDRLWIDTADGNQQFVVVIVLIISVSLCLVSDPVPYPACHRAATMIRSCEQWLKINFLKYSRVQDFQISFLLLLARQLNARRYKQTWANSGQVLRNFMCAGLHRDPDNLEEEVSELDKEMRRRIWAAASEFELQASFEQGMPAMPWPEQSDILAPRNIPDDGLDHIADPRPVQEFTPSSYLAVSSSSILLRHMLNAHLNNLRSEISFDETKAFTERIETSLEDLPSWTDPRSETCRALLSINLRQYLLSLHERQIRQAASSAERRFSKIILLDTAVKMVNSHKALLDNGHNTLKLFCGDHIRAALSICYTYLTLDPQSDSIITCAAEKYGTQAIAAAAAMVKQKSIHLGGDQRHLWPAIAANIFMKLKSNPDKRSDLMREAADEYVSILNQIKCGLQELLKTSAETRSKFNDNTLQERGFPVIRVDEQVLVVPPSLEEWSFEDWNFEDYNKHFTGSLEF</sequence>
<dbReference type="GO" id="GO:0000978">
    <property type="term" value="F:RNA polymerase II cis-regulatory region sequence-specific DNA binding"/>
    <property type="evidence" value="ECO:0007669"/>
    <property type="project" value="TreeGrafter"/>
</dbReference>
<organism evidence="9 10">
    <name type="scientific">Oidiodendron maius (strain Zn)</name>
    <dbReference type="NCBI Taxonomy" id="913774"/>
    <lineage>
        <taxon>Eukaryota</taxon>
        <taxon>Fungi</taxon>
        <taxon>Dikarya</taxon>
        <taxon>Ascomycota</taxon>
        <taxon>Pezizomycotina</taxon>
        <taxon>Leotiomycetes</taxon>
        <taxon>Leotiomycetes incertae sedis</taxon>
        <taxon>Myxotrichaceae</taxon>
        <taxon>Oidiodendron</taxon>
    </lineage>
</organism>
<dbReference type="InterPro" id="IPR001138">
    <property type="entry name" value="Zn2Cys6_DnaBD"/>
</dbReference>
<dbReference type="PANTHER" id="PTHR31944:SF130">
    <property type="entry name" value="ZN(II)2CYS6 TRANSCRIPTION FACTO (EUROFUNG)"/>
    <property type="match status" value="1"/>
</dbReference>
<dbReference type="OrthoDB" id="4236860at2759"/>
<feature type="region of interest" description="Disordered" evidence="7">
    <location>
        <begin position="118"/>
        <end position="150"/>
    </location>
</feature>
<dbReference type="STRING" id="913774.A0A0C3HIS8"/>
<dbReference type="PANTHER" id="PTHR31944">
    <property type="entry name" value="HEME-RESPONSIVE ZINC FINGER TRANSCRIPTION FACTOR HAP1"/>
    <property type="match status" value="1"/>
</dbReference>
<evidence type="ECO:0000256" key="6">
    <source>
        <dbReference type="ARBA" id="ARBA00023242"/>
    </source>
</evidence>
<evidence type="ECO:0000259" key="8">
    <source>
        <dbReference type="PROSITE" id="PS50048"/>
    </source>
</evidence>
<keyword evidence="4" id="KW-0238">DNA-binding</keyword>
<dbReference type="InterPro" id="IPR007219">
    <property type="entry name" value="XnlR_reg_dom"/>
</dbReference>
<evidence type="ECO:0000256" key="2">
    <source>
        <dbReference type="ARBA" id="ARBA00022833"/>
    </source>
</evidence>
<keyword evidence="10" id="KW-1185">Reference proteome</keyword>
<reference evidence="10" key="2">
    <citation type="submission" date="2015-01" db="EMBL/GenBank/DDBJ databases">
        <title>Evolutionary Origins and Diversification of the Mycorrhizal Mutualists.</title>
        <authorList>
            <consortium name="DOE Joint Genome Institute"/>
            <consortium name="Mycorrhizal Genomics Consortium"/>
            <person name="Kohler A."/>
            <person name="Kuo A."/>
            <person name="Nagy L.G."/>
            <person name="Floudas D."/>
            <person name="Copeland A."/>
            <person name="Barry K.W."/>
            <person name="Cichocki N."/>
            <person name="Veneault-Fourrey C."/>
            <person name="LaButti K."/>
            <person name="Lindquist E.A."/>
            <person name="Lipzen A."/>
            <person name="Lundell T."/>
            <person name="Morin E."/>
            <person name="Murat C."/>
            <person name="Riley R."/>
            <person name="Ohm R."/>
            <person name="Sun H."/>
            <person name="Tunlid A."/>
            <person name="Henrissat B."/>
            <person name="Grigoriev I.V."/>
            <person name="Hibbett D.S."/>
            <person name="Martin F."/>
        </authorList>
    </citation>
    <scope>NUCLEOTIDE SEQUENCE [LARGE SCALE GENOMIC DNA]</scope>
    <source>
        <strain evidence="10">Zn</strain>
    </source>
</reference>
<dbReference type="GO" id="GO:0006351">
    <property type="term" value="P:DNA-templated transcription"/>
    <property type="evidence" value="ECO:0007669"/>
    <property type="project" value="InterPro"/>
</dbReference>
<dbReference type="CDD" id="cd00067">
    <property type="entry name" value="GAL4"/>
    <property type="match status" value="1"/>
</dbReference>
<dbReference type="Pfam" id="PF00172">
    <property type="entry name" value="Zn_clus"/>
    <property type="match status" value="1"/>
</dbReference>
<evidence type="ECO:0000256" key="4">
    <source>
        <dbReference type="ARBA" id="ARBA00023125"/>
    </source>
</evidence>
<dbReference type="GO" id="GO:0001228">
    <property type="term" value="F:DNA-binding transcription activator activity, RNA polymerase II-specific"/>
    <property type="evidence" value="ECO:0007669"/>
    <property type="project" value="TreeGrafter"/>
</dbReference>
<feature type="compositionally biased region" description="Polar residues" evidence="7">
    <location>
        <begin position="125"/>
        <end position="143"/>
    </location>
</feature>
<gene>
    <name evidence="9" type="ORF">OIDMADRAFT_178741</name>
</gene>
<keyword evidence="5" id="KW-0804">Transcription</keyword>
<proteinExistence type="predicted"/>
<dbReference type="InParanoid" id="A0A0C3HIS8"/>
<dbReference type="PROSITE" id="PS00463">
    <property type="entry name" value="ZN2_CY6_FUNGAL_1"/>
    <property type="match status" value="1"/>
</dbReference>
<evidence type="ECO:0000313" key="9">
    <source>
        <dbReference type="EMBL" id="KIN02990.1"/>
    </source>
</evidence>
<dbReference type="FunCoup" id="A0A0C3HIS8">
    <property type="interactions" value="1400"/>
</dbReference>
<dbReference type="CDD" id="cd12148">
    <property type="entry name" value="fungal_TF_MHR"/>
    <property type="match status" value="1"/>
</dbReference>
<dbReference type="GO" id="GO:0005634">
    <property type="term" value="C:nucleus"/>
    <property type="evidence" value="ECO:0007669"/>
    <property type="project" value="TreeGrafter"/>
</dbReference>
<dbReference type="PROSITE" id="PS50048">
    <property type="entry name" value="ZN2_CY6_FUNGAL_2"/>
    <property type="match status" value="1"/>
</dbReference>
<dbReference type="EMBL" id="KN832874">
    <property type="protein sequence ID" value="KIN02990.1"/>
    <property type="molecule type" value="Genomic_DNA"/>
</dbReference>
<accession>A0A0C3HIS8</accession>
<evidence type="ECO:0000256" key="5">
    <source>
        <dbReference type="ARBA" id="ARBA00023163"/>
    </source>
</evidence>
<evidence type="ECO:0000256" key="1">
    <source>
        <dbReference type="ARBA" id="ARBA00022723"/>
    </source>
</evidence>
<dbReference type="HOGENOM" id="CLU_007091_1_0_1"/>
<dbReference type="InterPro" id="IPR051430">
    <property type="entry name" value="Fungal_TF_Env_Response"/>
</dbReference>
<name>A0A0C3HIS8_OIDMZ</name>
<dbReference type="SUPFAM" id="SSF57701">
    <property type="entry name" value="Zn2/Cys6 DNA-binding domain"/>
    <property type="match status" value="1"/>
</dbReference>
<dbReference type="AlphaFoldDB" id="A0A0C3HIS8"/>
<keyword evidence="3" id="KW-0805">Transcription regulation</keyword>
<keyword evidence="2" id="KW-0862">Zinc</keyword>
<reference evidence="9 10" key="1">
    <citation type="submission" date="2014-04" db="EMBL/GenBank/DDBJ databases">
        <authorList>
            <consortium name="DOE Joint Genome Institute"/>
            <person name="Kuo A."/>
            <person name="Martino E."/>
            <person name="Perotto S."/>
            <person name="Kohler A."/>
            <person name="Nagy L.G."/>
            <person name="Floudas D."/>
            <person name="Copeland A."/>
            <person name="Barry K.W."/>
            <person name="Cichocki N."/>
            <person name="Veneault-Fourrey C."/>
            <person name="LaButti K."/>
            <person name="Lindquist E.A."/>
            <person name="Lipzen A."/>
            <person name="Lundell T."/>
            <person name="Morin E."/>
            <person name="Murat C."/>
            <person name="Sun H."/>
            <person name="Tunlid A."/>
            <person name="Henrissat B."/>
            <person name="Grigoriev I.V."/>
            <person name="Hibbett D.S."/>
            <person name="Martin F."/>
            <person name="Nordberg H.P."/>
            <person name="Cantor M.N."/>
            <person name="Hua S.X."/>
        </authorList>
    </citation>
    <scope>NUCLEOTIDE SEQUENCE [LARGE SCALE GENOMIC DNA]</scope>
    <source>
        <strain evidence="9 10">Zn</strain>
    </source>
</reference>
<dbReference type="Gene3D" id="4.10.240.10">
    <property type="entry name" value="Zn(2)-C6 fungal-type DNA-binding domain"/>
    <property type="match status" value="1"/>
</dbReference>
<protein>
    <recommendedName>
        <fullName evidence="8">Zn(2)-C6 fungal-type domain-containing protein</fullName>
    </recommendedName>
</protein>
<keyword evidence="6" id="KW-0539">Nucleus</keyword>